<dbReference type="RefSeq" id="WP_225250758.1">
    <property type="nucleotide sequence ID" value="NZ_CP152307.1"/>
</dbReference>
<name>A0ABS7YMG4_9VIBR</name>
<dbReference type="Pfam" id="PF11697">
    <property type="entry name" value="DUF3293"/>
    <property type="match status" value="1"/>
</dbReference>
<evidence type="ECO:0000313" key="2">
    <source>
        <dbReference type="Proteomes" id="UP001199044"/>
    </source>
</evidence>
<accession>A0ABS7YMG4</accession>
<proteinExistence type="predicted"/>
<dbReference type="InterPro" id="IPR021710">
    <property type="entry name" value="DUF3293"/>
</dbReference>
<sequence>MMKINAHLWQSYSEVKFDFEQDFLTKCYTVITAWNPRSQKLSHSENCLNNQRLQDKLVDYDWVSVTVGDAKFEWFEESFAVAMELESALELARTFEQNAIYYVRNNILYLYSCVDSQYLSLGNIQEKIIKT</sequence>
<evidence type="ECO:0000313" key="1">
    <source>
        <dbReference type="EMBL" id="MCA2016874.1"/>
    </source>
</evidence>
<gene>
    <name evidence="1" type="ORF">LDJ79_12185</name>
</gene>
<dbReference type="EMBL" id="JAIWIU010000076">
    <property type="protein sequence ID" value="MCA2016874.1"/>
    <property type="molecule type" value="Genomic_DNA"/>
</dbReference>
<dbReference type="Proteomes" id="UP001199044">
    <property type="component" value="Unassembled WGS sequence"/>
</dbReference>
<keyword evidence="2" id="KW-1185">Reference proteome</keyword>
<protein>
    <submittedName>
        <fullName evidence="1">DUF3293 domain-containing protein</fullName>
    </submittedName>
</protein>
<comment type="caution">
    <text evidence="1">The sequence shown here is derived from an EMBL/GenBank/DDBJ whole genome shotgun (WGS) entry which is preliminary data.</text>
</comment>
<organism evidence="1 2">
    <name type="scientific">Vibrio tritonius</name>
    <dbReference type="NCBI Taxonomy" id="1435069"/>
    <lineage>
        <taxon>Bacteria</taxon>
        <taxon>Pseudomonadati</taxon>
        <taxon>Pseudomonadota</taxon>
        <taxon>Gammaproteobacteria</taxon>
        <taxon>Vibrionales</taxon>
        <taxon>Vibrionaceae</taxon>
        <taxon>Vibrio</taxon>
    </lineage>
</organism>
<reference evidence="2" key="1">
    <citation type="submission" date="2023-07" db="EMBL/GenBank/DDBJ databases">
        <title>Molecular identification of indigenous halophilic bacteria isolated from red sea cost, biodegradation of synthetic dyes and assessment of degraded metabolite toxicity.</title>
        <authorList>
            <person name="Chaieb K."/>
            <person name="Altayb H.N."/>
        </authorList>
    </citation>
    <scope>NUCLEOTIDE SEQUENCE [LARGE SCALE GENOMIC DNA]</scope>
    <source>
        <strain evidence="2">K20</strain>
    </source>
</reference>